<sequence length="807" mass="88889">MTTTDDVRRTEHPEGTHGIIPTPRGEVDPATLGGPAPATPPQRPRRQWGAEKPRPPLPVIDRPARPSSTWLGGLALVLTVTAWAVYIAQTVVGHLIDNGVHDSRFLGQTIAYVLVMSLLTFSAFNYLLARQGALYRSRGHVRVPRAEIDAFMAETRPSMTVLVPSYCEDPAVVRSTLLSAVLQEYPGLRVVLLLDDPPNPGDAAAAESLAGCRALPGEIMALLSEPHARFSASLRVHEAAAAEGGASSTDDLRALAKDFVWAAQWLRDQATAYPRASHADDFLADEVLGGLALDFEITAKALFGALDNGAMVPAERLSQLCRRLVWTFEAEVSSFERKTYAHLPHDANKAMNLNAYIGLMGRRVRQIETRMGLVLRDTTDEDGWEIPDSDYLLTLDADSVLLREYCLRLVHHLELPGNERIAVTQTPYAAFRGATTRLERIAGATTDIQHILHQGLTYFGATFWVGANAVIRKVALDDIVEVSYVGGQEVRRYVQDRTVIEDTESSIDLIAHGWTLFNYPERLSYSATPPDFGSLVVQRARWANGGLLIAPKFFRYARRERKAGHRVPRAAVALRFNYMASICWASIGLVFLLVFPFDDQLLSPLIVAAAAPYFVAMSSDFKRLGYKRTDVFRVYAFNLVLLPVNLAGTLKSLQQAAAKSKIAFARTPKVSNRTAAPALYVLAAYLIALFSFWTLANDVIDRNWTNGTFALVNGVLTTYAIVAFIGVRNSIVDVVLGMAHWVRVPATERPRRNKAEDAAPEGPPPVDWEAVLYFGPDHETAPDARPKVAITSAPLPRRGDTRARQRT</sequence>
<keyword evidence="2" id="KW-0328">Glycosyltransferase</keyword>
<keyword evidence="3" id="KW-0808">Transferase</keyword>
<reference evidence="10" key="1">
    <citation type="submission" date="2021-03" db="EMBL/GenBank/DDBJ databases">
        <title>Actinotalea soli sp. nov., isolated from soil.</title>
        <authorList>
            <person name="Ping W."/>
            <person name="Zhang J."/>
        </authorList>
    </citation>
    <scope>NUCLEOTIDE SEQUENCE</scope>
    <source>
        <strain evidence="10">BY-33</strain>
    </source>
</reference>
<dbReference type="Pfam" id="PF13632">
    <property type="entry name" value="Glyco_trans_2_3"/>
    <property type="match status" value="1"/>
</dbReference>
<keyword evidence="6 8" id="KW-0472">Membrane</keyword>
<evidence type="ECO:0000256" key="3">
    <source>
        <dbReference type="ARBA" id="ARBA00022679"/>
    </source>
</evidence>
<evidence type="ECO:0000256" key="1">
    <source>
        <dbReference type="ARBA" id="ARBA00004141"/>
    </source>
</evidence>
<feature type="region of interest" description="Disordered" evidence="7">
    <location>
        <begin position="749"/>
        <end position="768"/>
    </location>
</feature>
<comment type="caution">
    <text evidence="10">The sequence shown here is derived from an EMBL/GenBank/DDBJ whole genome shotgun (WGS) entry which is preliminary data.</text>
</comment>
<name>A0A939LNS2_9CELL</name>
<comment type="subcellular location">
    <subcellularLocation>
        <location evidence="1">Membrane</location>
        <topology evidence="1">Multi-pass membrane protein</topology>
    </subcellularLocation>
</comment>
<proteinExistence type="predicted"/>
<feature type="transmembrane region" description="Helical" evidence="8">
    <location>
        <begin position="716"/>
        <end position="742"/>
    </location>
</feature>
<evidence type="ECO:0000313" key="10">
    <source>
        <dbReference type="EMBL" id="MBO1751491.1"/>
    </source>
</evidence>
<dbReference type="GO" id="GO:0016758">
    <property type="term" value="F:hexosyltransferase activity"/>
    <property type="evidence" value="ECO:0007669"/>
    <property type="project" value="TreeGrafter"/>
</dbReference>
<dbReference type="InterPro" id="IPR050321">
    <property type="entry name" value="Glycosyltr_2/OpgH_subfam"/>
</dbReference>
<evidence type="ECO:0000313" key="11">
    <source>
        <dbReference type="Proteomes" id="UP000664209"/>
    </source>
</evidence>
<feature type="transmembrane region" description="Helical" evidence="8">
    <location>
        <begin position="109"/>
        <end position="128"/>
    </location>
</feature>
<evidence type="ECO:0000256" key="7">
    <source>
        <dbReference type="SAM" id="MobiDB-lite"/>
    </source>
</evidence>
<dbReference type="Proteomes" id="UP000664209">
    <property type="component" value="Unassembled WGS sequence"/>
</dbReference>
<organism evidence="10 11">
    <name type="scientific">Actinotalea soli</name>
    <dbReference type="NCBI Taxonomy" id="2819234"/>
    <lineage>
        <taxon>Bacteria</taxon>
        <taxon>Bacillati</taxon>
        <taxon>Actinomycetota</taxon>
        <taxon>Actinomycetes</taxon>
        <taxon>Micrococcales</taxon>
        <taxon>Cellulomonadaceae</taxon>
        <taxon>Actinotalea</taxon>
    </lineage>
</organism>
<dbReference type="EMBL" id="JAGEMK010000002">
    <property type="protein sequence ID" value="MBO1751491.1"/>
    <property type="molecule type" value="Genomic_DNA"/>
</dbReference>
<feature type="domain" description="Glycosyltransferase 2-like" evidence="9">
    <location>
        <begin position="392"/>
        <end position="616"/>
    </location>
</feature>
<protein>
    <submittedName>
        <fullName evidence="10">Glycosyltransferase</fullName>
    </submittedName>
</protein>
<dbReference type="GO" id="GO:0005886">
    <property type="term" value="C:plasma membrane"/>
    <property type="evidence" value="ECO:0007669"/>
    <property type="project" value="TreeGrafter"/>
</dbReference>
<evidence type="ECO:0000256" key="2">
    <source>
        <dbReference type="ARBA" id="ARBA00022676"/>
    </source>
</evidence>
<dbReference type="SUPFAM" id="SSF53448">
    <property type="entry name" value="Nucleotide-diphospho-sugar transferases"/>
    <property type="match status" value="1"/>
</dbReference>
<dbReference type="PANTHER" id="PTHR43867">
    <property type="entry name" value="CELLULOSE SYNTHASE CATALYTIC SUBUNIT A [UDP-FORMING]"/>
    <property type="match status" value="1"/>
</dbReference>
<evidence type="ECO:0000259" key="9">
    <source>
        <dbReference type="Pfam" id="PF13632"/>
    </source>
</evidence>
<feature type="compositionally biased region" description="Basic and acidic residues" evidence="7">
    <location>
        <begin position="797"/>
        <end position="807"/>
    </location>
</feature>
<accession>A0A939LNS2</accession>
<feature type="compositionally biased region" description="Basic and acidic residues" evidence="7">
    <location>
        <begin position="1"/>
        <end position="15"/>
    </location>
</feature>
<evidence type="ECO:0000256" key="6">
    <source>
        <dbReference type="ARBA" id="ARBA00023136"/>
    </source>
</evidence>
<evidence type="ECO:0000256" key="4">
    <source>
        <dbReference type="ARBA" id="ARBA00022692"/>
    </source>
</evidence>
<keyword evidence="5 8" id="KW-1133">Transmembrane helix</keyword>
<dbReference type="RefSeq" id="WP_208055142.1">
    <property type="nucleotide sequence ID" value="NZ_JAGEMK010000002.1"/>
</dbReference>
<keyword evidence="4 8" id="KW-0812">Transmembrane</keyword>
<keyword evidence="11" id="KW-1185">Reference proteome</keyword>
<dbReference type="InterPro" id="IPR001173">
    <property type="entry name" value="Glyco_trans_2-like"/>
</dbReference>
<dbReference type="PANTHER" id="PTHR43867:SF2">
    <property type="entry name" value="CELLULOSE SYNTHASE CATALYTIC SUBUNIT A [UDP-FORMING]"/>
    <property type="match status" value="1"/>
</dbReference>
<feature type="transmembrane region" description="Helical" evidence="8">
    <location>
        <begin position="601"/>
        <end position="618"/>
    </location>
</feature>
<evidence type="ECO:0000256" key="5">
    <source>
        <dbReference type="ARBA" id="ARBA00022989"/>
    </source>
</evidence>
<gene>
    <name evidence="10" type="ORF">J4G33_06700</name>
</gene>
<feature type="transmembrane region" description="Helical" evidence="8">
    <location>
        <begin position="678"/>
        <end position="696"/>
    </location>
</feature>
<dbReference type="AlphaFoldDB" id="A0A939LNS2"/>
<feature type="transmembrane region" description="Helical" evidence="8">
    <location>
        <begin position="576"/>
        <end position="595"/>
    </location>
</feature>
<evidence type="ECO:0000256" key="8">
    <source>
        <dbReference type="SAM" id="Phobius"/>
    </source>
</evidence>
<feature type="compositionally biased region" description="Basic and acidic residues" evidence="7">
    <location>
        <begin position="777"/>
        <end position="786"/>
    </location>
</feature>
<feature type="region of interest" description="Disordered" evidence="7">
    <location>
        <begin position="777"/>
        <end position="807"/>
    </location>
</feature>
<dbReference type="InterPro" id="IPR029044">
    <property type="entry name" value="Nucleotide-diphossugar_trans"/>
</dbReference>
<feature type="transmembrane region" description="Helical" evidence="8">
    <location>
        <begin position="70"/>
        <end position="89"/>
    </location>
</feature>
<feature type="region of interest" description="Disordered" evidence="7">
    <location>
        <begin position="1"/>
        <end position="61"/>
    </location>
</feature>
<dbReference type="Gene3D" id="3.90.550.10">
    <property type="entry name" value="Spore Coat Polysaccharide Biosynthesis Protein SpsA, Chain A"/>
    <property type="match status" value="1"/>
</dbReference>